<dbReference type="Pfam" id="PF21783">
    <property type="entry name" value="YNCE"/>
    <property type="match status" value="1"/>
</dbReference>
<evidence type="ECO:0000256" key="1">
    <source>
        <dbReference type="ARBA" id="ARBA00022729"/>
    </source>
</evidence>
<comment type="caution">
    <text evidence="4">The sequence shown here is derived from an EMBL/GenBank/DDBJ whole genome shotgun (WGS) entry which is preliminary data.</text>
</comment>
<dbReference type="EMBL" id="JABBFX010000002">
    <property type="protein sequence ID" value="NML46540.1"/>
    <property type="molecule type" value="Genomic_DNA"/>
</dbReference>
<keyword evidence="1 2" id="KW-0732">Signal</keyword>
<evidence type="ECO:0000259" key="3">
    <source>
        <dbReference type="Pfam" id="PF21783"/>
    </source>
</evidence>
<dbReference type="PANTHER" id="PTHR47197:SF3">
    <property type="entry name" value="DIHYDRO-HEME D1 DEHYDROGENASE"/>
    <property type="match status" value="1"/>
</dbReference>
<sequence>MKTKQALLTALGLAGVAGLAATLLAIRTAGAAGPETDLAAPPAPRHQVLTVPGMPPVVDPNNLYSETAAGHMSEAVRGHLNRVYVPNLRSNDIYVIDPDEAKVLYKFKVGRSPQHVVPAWDLQTLWVANNAEGRTDGSLTAIDPKTAKPLHTVAVDDPYNMYFTPDGKSAIVVAEAKKRLDFRDPHTMQLQYSINTPGCGGINHADFSIDGRYAIFTCEFSGQIAKIDLVERRVIGYLKLRMPAQRMKEGSSPTDPQFEICTATKGMPQDIRSSPDGRRFFIADMDADGVHVVDGESFREVGFIVTGLGTHGLYPSRDGKRLYVANRSTHKIHGKPRGPGSVSVIDFASEKVVAHWPIPGGGSPDMGNVSADGRFLWLSGRYDDEVYRINTESGVVTKIKVGQEPHGLTVWPQPGRYSLGHTGNLR</sequence>
<dbReference type="AlphaFoldDB" id="A0A848HAP9"/>
<organism evidence="4 5">
    <name type="scientific">Ramlibacter agri</name>
    <dbReference type="NCBI Taxonomy" id="2728837"/>
    <lineage>
        <taxon>Bacteria</taxon>
        <taxon>Pseudomonadati</taxon>
        <taxon>Pseudomonadota</taxon>
        <taxon>Betaproteobacteria</taxon>
        <taxon>Burkholderiales</taxon>
        <taxon>Comamonadaceae</taxon>
        <taxon>Ramlibacter</taxon>
    </lineage>
</organism>
<dbReference type="Proteomes" id="UP000541185">
    <property type="component" value="Unassembled WGS sequence"/>
</dbReference>
<dbReference type="PANTHER" id="PTHR47197">
    <property type="entry name" value="PROTEIN NIRF"/>
    <property type="match status" value="1"/>
</dbReference>
<dbReference type="InterPro" id="IPR048433">
    <property type="entry name" value="YNCE-like_beta-prop"/>
</dbReference>
<dbReference type="InterPro" id="IPR015943">
    <property type="entry name" value="WD40/YVTN_repeat-like_dom_sf"/>
</dbReference>
<dbReference type="InterPro" id="IPR051200">
    <property type="entry name" value="Host-pathogen_enzymatic-act"/>
</dbReference>
<dbReference type="InterPro" id="IPR011048">
    <property type="entry name" value="Haem_d1_sf"/>
</dbReference>
<dbReference type="Gene3D" id="2.130.10.10">
    <property type="entry name" value="YVTN repeat-like/Quinoprotein amine dehydrogenase"/>
    <property type="match status" value="3"/>
</dbReference>
<dbReference type="SUPFAM" id="SSF51004">
    <property type="entry name" value="C-terminal (heme d1) domain of cytochrome cd1-nitrite reductase"/>
    <property type="match status" value="1"/>
</dbReference>
<reference evidence="4 5" key="1">
    <citation type="submission" date="2020-04" db="EMBL/GenBank/DDBJ databases">
        <title>Ramlibacter sp. G-1-2-2 isolated from soil.</title>
        <authorList>
            <person name="Dahal R.H."/>
        </authorList>
    </citation>
    <scope>NUCLEOTIDE SEQUENCE [LARGE SCALE GENOMIC DNA]</scope>
    <source>
        <strain evidence="4 5">G-1-2-2</strain>
    </source>
</reference>
<dbReference type="RefSeq" id="WP_169420799.1">
    <property type="nucleotide sequence ID" value="NZ_JABBFX010000002.1"/>
</dbReference>
<evidence type="ECO:0000313" key="5">
    <source>
        <dbReference type="Proteomes" id="UP000541185"/>
    </source>
</evidence>
<proteinExistence type="predicted"/>
<evidence type="ECO:0000256" key="2">
    <source>
        <dbReference type="SAM" id="SignalP"/>
    </source>
</evidence>
<feature type="domain" description="YNCE-like beta-propeller" evidence="3">
    <location>
        <begin position="262"/>
        <end position="408"/>
    </location>
</feature>
<gene>
    <name evidence="4" type="ORF">HHL11_22530</name>
</gene>
<accession>A0A848HAP9</accession>
<feature type="signal peptide" evidence="2">
    <location>
        <begin position="1"/>
        <end position="31"/>
    </location>
</feature>
<protein>
    <submittedName>
        <fullName evidence="4">YncE family protein</fullName>
    </submittedName>
</protein>
<name>A0A848HAP9_9BURK</name>
<keyword evidence="5" id="KW-1185">Reference proteome</keyword>
<evidence type="ECO:0000313" key="4">
    <source>
        <dbReference type="EMBL" id="NML46540.1"/>
    </source>
</evidence>
<feature type="chain" id="PRO_5032762661" evidence="2">
    <location>
        <begin position="32"/>
        <end position="426"/>
    </location>
</feature>